<keyword evidence="2" id="KW-1185">Reference proteome</keyword>
<gene>
    <name evidence="1" type="ORF">EDD18DRAFT_1031304</name>
</gene>
<comment type="caution">
    <text evidence="1">The sequence shown here is derived from an EMBL/GenBank/DDBJ whole genome shotgun (WGS) entry which is preliminary data.</text>
</comment>
<accession>A0AA39Q5H7</accession>
<dbReference type="EMBL" id="JAUEPU010000018">
    <property type="protein sequence ID" value="KAK0495263.1"/>
    <property type="molecule type" value="Genomic_DNA"/>
</dbReference>
<feature type="non-terminal residue" evidence="1">
    <location>
        <position position="1"/>
    </location>
</feature>
<protein>
    <submittedName>
        <fullName evidence="1">Uncharacterized protein</fullName>
    </submittedName>
</protein>
<dbReference type="Proteomes" id="UP001175228">
    <property type="component" value="Unassembled WGS sequence"/>
</dbReference>
<evidence type="ECO:0000313" key="2">
    <source>
        <dbReference type="Proteomes" id="UP001175228"/>
    </source>
</evidence>
<feature type="non-terminal residue" evidence="1">
    <location>
        <position position="61"/>
    </location>
</feature>
<name>A0AA39Q5H7_9AGAR</name>
<proteinExistence type="predicted"/>
<organism evidence="1 2">
    <name type="scientific">Armillaria luteobubalina</name>
    <dbReference type="NCBI Taxonomy" id="153913"/>
    <lineage>
        <taxon>Eukaryota</taxon>
        <taxon>Fungi</taxon>
        <taxon>Dikarya</taxon>
        <taxon>Basidiomycota</taxon>
        <taxon>Agaricomycotina</taxon>
        <taxon>Agaricomycetes</taxon>
        <taxon>Agaricomycetidae</taxon>
        <taxon>Agaricales</taxon>
        <taxon>Marasmiineae</taxon>
        <taxon>Physalacriaceae</taxon>
        <taxon>Armillaria</taxon>
    </lineage>
</organism>
<evidence type="ECO:0000313" key="1">
    <source>
        <dbReference type="EMBL" id="KAK0495263.1"/>
    </source>
</evidence>
<reference evidence="1" key="1">
    <citation type="submission" date="2023-06" db="EMBL/GenBank/DDBJ databases">
        <authorList>
            <consortium name="Lawrence Berkeley National Laboratory"/>
            <person name="Ahrendt S."/>
            <person name="Sahu N."/>
            <person name="Indic B."/>
            <person name="Wong-Bajracharya J."/>
            <person name="Merenyi Z."/>
            <person name="Ke H.-M."/>
            <person name="Monk M."/>
            <person name="Kocsube S."/>
            <person name="Drula E."/>
            <person name="Lipzen A."/>
            <person name="Balint B."/>
            <person name="Henrissat B."/>
            <person name="Andreopoulos B."/>
            <person name="Martin F.M."/>
            <person name="Harder C.B."/>
            <person name="Rigling D."/>
            <person name="Ford K.L."/>
            <person name="Foster G.D."/>
            <person name="Pangilinan J."/>
            <person name="Papanicolaou A."/>
            <person name="Barry K."/>
            <person name="LaButti K."/>
            <person name="Viragh M."/>
            <person name="Koriabine M."/>
            <person name="Yan M."/>
            <person name="Riley R."/>
            <person name="Champramary S."/>
            <person name="Plett K.L."/>
            <person name="Tsai I.J."/>
            <person name="Slot J."/>
            <person name="Sipos G."/>
            <person name="Plett J."/>
            <person name="Nagy L.G."/>
            <person name="Grigoriev I.V."/>
        </authorList>
    </citation>
    <scope>NUCLEOTIDE SEQUENCE</scope>
    <source>
        <strain evidence="1">HWK02</strain>
    </source>
</reference>
<dbReference type="AlphaFoldDB" id="A0AA39Q5H7"/>
<sequence>GAQHAFMMEQLPSYAKAKRDRDFQAFCLDVHRCYFKRFPPSLLDNKEPTAEALALMDDSTP</sequence>